<evidence type="ECO:0000313" key="8">
    <source>
        <dbReference type="EMBL" id="PFH32677.1"/>
    </source>
</evidence>
<reference evidence="8 9" key="1">
    <citation type="submission" date="2017-09" db="EMBL/GenBank/DDBJ databases">
        <title>Genome sequencing of Besnoitia besnoiti strain Bb-Ger1.</title>
        <authorList>
            <person name="Schares G."/>
            <person name="Venepally P."/>
            <person name="Lorenzi H.A."/>
        </authorList>
    </citation>
    <scope>NUCLEOTIDE SEQUENCE [LARGE SCALE GENOMIC DNA]</scope>
    <source>
        <strain evidence="8 9">Bb-Ger1</strain>
    </source>
</reference>
<dbReference type="RefSeq" id="XP_029216686.1">
    <property type="nucleotide sequence ID" value="XM_029360019.1"/>
</dbReference>
<name>A0A2A9MAN2_BESBE</name>
<dbReference type="InterPro" id="IPR018967">
    <property type="entry name" value="FeS-contain_CDGSH-typ"/>
</dbReference>
<keyword evidence="9" id="KW-1185">Reference proteome</keyword>
<protein>
    <submittedName>
        <fullName evidence="8">Zinc finger CDGSH-type domain-containing protein</fullName>
    </submittedName>
</protein>
<dbReference type="SMART" id="SM00704">
    <property type="entry name" value="ZnF_CDGSH"/>
    <property type="match status" value="2"/>
</dbReference>
<keyword evidence="2" id="KW-0479">Metal-binding</keyword>
<feature type="domain" description="Iron-binding zinc finger CDGSH type" evidence="7">
    <location>
        <begin position="56"/>
        <end position="91"/>
    </location>
</feature>
<dbReference type="GO" id="GO:0046872">
    <property type="term" value="F:metal ion binding"/>
    <property type="evidence" value="ECO:0007669"/>
    <property type="project" value="UniProtKB-KW"/>
</dbReference>
<comment type="cofactor">
    <cofactor evidence="5">
        <name>[2Fe-2S] cluster</name>
        <dbReference type="ChEBI" id="CHEBI:190135"/>
    </cofactor>
</comment>
<keyword evidence="1" id="KW-0001">2Fe-2S</keyword>
<dbReference type="STRING" id="94643.A0A2A9MAN2"/>
<dbReference type="InterPro" id="IPR042216">
    <property type="entry name" value="MitoNEET_CISD"/>
</dbReference>
<dbReference type="OrthoDB" id="15717at2759"/>
<evidence type="ECO:0000256" key="5">
    <source>
        <dbReference type="ARBA" id="ARBA00034078"/>
    </source>
</evidence>
<sequence>MVWQEWWPYDPQPQPQTTNPYLVNCEKGKVYWWCSCGLSKNQPWCDGAHKGTPFKPVMYIPSISGKKLLCGCKHSGARPLCNGTHMWVKCNNNTPLACLASFGVAFSFGVFSTYLMHG</sequence>
<dbReference type="VEuPathDB" id="ToxoDB:BESB_012890"/>
<dbReference type="GeneID" id="40306351"/>
<keyword evidence="3" id="KW-0408">Iron</keyword>
<dbReference type="GO" id="GO:0051537">
    <property type="term" value="F:2 iron, 2 sulfur cluster binding"/>
    <property type="evidence" value="ECO:0007669"/>
    <property type="project" value="UniProtKB-KW"/>
</dbReference>
<dbReference type="EMBL" id="NWUJ01000010">
    <property type="protein sequence ID" value="PFH32677.1"/>
    <property type="molecule type" value="Genomic_DNA"/>
</dbReference>
<keyword evidence="6" id="KW-1133">Transmembrane helix</keyword>
<accession>A0A2A9MAN2</accession>
<keyword evidence="6" id="KW-0472">Membrane</keyword>
<evidence type="ECO:0000256" key="4">
    <source>
        <dbReference type="ARBA" id="ARBA00023014"/>
    </source>
</evidence>
<dbReference type="Proteomes" id="UP000224006">
    <property type="component" value="Chromosome IX"/>
</dbReference>
<dbReference type="Gene3D" id="3.40.5.90">
    <property type="entry name" value="CDGSH iron-sulfur domain, mitoNEET-type"/>
    <property type="match status" value="2"/>
</dbReference>
<evidence type="ECO:0000256" key="2">
    <source>
        <dbReference type="ARBA" id="ARBA00022723"/>
    </source>
</evidence>
<feature type="domain" description="Iron-binding zinc finger CDGSH type" evidence="7">
    <location>
        <begin position="18"/>
        <end position="55"/>
    </location>
</feature>
<dbReference type="AlphaFoldDB" id="A0A2A9MAN2"/>
<dbReference type="Pfam" id="PF09360">
    <property type="entry name" value="zf-CDGSH"/>
    <property type="match status" value="1"/>
</dbReference>
<evidence type="ECO:0000259" key="7">
    <source>
        <dbReference type="SMART" id="SM00704"/>
    </source>
</evidence>
<evidence type="ECO:0000256" key="6">
    <source>
        <dbReference type="SAM" id="Phobius"/>
    </source>
</evidence>
<organism evidence="8 9">
    <name type="scientific">Besnoitia besnoiti</name>
    <name type="common">Apicomplexan protozoan</name>
    <dbReference type="NCBI Taxonomy" id="94643"/>
    <lineage>
        <taxon>Eukaryota</taxon>
        <taxon>Sar</taxon>
        <taxon>Alveolata</taxon>
        <taxon>Apicomplexa</taxon>
        <taxon>Conoidasida</taxon>
        <taxon>Coccidia</taxon>
        <taxon>Eucoccidiorida</taxon>
        <taxon>Eimeriorina</taxon>
        <taxon>Sarcocystidae</taxon>
        <taxon>Besnoitia</taxon>
    </lineage>
</organism>
<feature type="transmembrane region" description="Helical" evidence="6">
    <location>
        <begin position="96"/>
        <end position="116"/>
    </location>
</feature>
<keyword evidence="4" id="KW-0411">Iron-sulfur</keyword>
<dbReference type="GO" id="GO:0005739">
    <property type="term" value="C:mitochondrion"/>
    <property type="evidence" value="ECO:0007669"/>
    <property type="project" value="TreeGrafter"/>
</dbReference>
<proteinExistence type="predicted"/>
<dbReference type="PANTHER" id="PTHR46491">
    <property type="entry name" value="CDGSH IRON SULFUR DOMAIN PROTEIN HOMOLOG"/>
    <property type="match status" value="1"/>
</dbReference>
<dbReference type="PANTHER" id="PTHR46491:SF3">
    <property type="entry name" value="CDGSH IRON-SULFUR DOMAIN-CONTAINING PROTEIN 3, MITOCHONDRIAL"/>
    <property type="match status" value="1"/>
</dbReference>
<comment type="caution">
    <text evidence="8">The sequence shown here is derived from an EMBL/GenBank/DDBJ whole genome shotgun (WGS) entry which is preliminary data.</text>
</comment>
<evidence type="ECO:0000256" key="1">
    <source>
        <dbReference type="ARBA" id="ARBA00022714"/>
    </source>
</evidence>
<dbReference type="KEGG" id="bbes:BESB_012890"/>
<evidence type="ECO:0000256" key="3">
    <source>
        <dbReference type="ARBA" id="ARBA00023004"/>
    </source>
</evidence>
<gene>
    <name evidence="8" type="ORF">BESB_012890</name>
</gene>
<keyword evidence="6" id="KW-0812">Transmembrane</keyword>
<dbReference type="InterPro" id="IPR052950">
    <property type="entry name" value="CISD"/>
</dbReference>
<evidence type="ECO:0000313" key="9">
    <source>
        <dbReference type="Proteomes" id="UP000224006"/>
    </source>
</evidence>